<feature type="compositionally biased region" description="Low complexity" evidence="5">
    <location>
        <begin position="312"/>
        <end position="326"/>
    </location>
</feature>
<dbReference type="InterPro" id="IPR001781">
    <property type="entry name" value="Znf_LIM"/>
</dbReference>
<feature type="compositionally biased region" description="Low complexity" evidence="5">
    <location>
        <begin position="403"/>
        <end position="413"/>
    </location>
</feature>
<dbReference type="PANTHER" id="PTHR15468">
    <property type="entry name" value="ZNF185"/>
    <property type="match status" value="1"/>
</dbReference>
<dbReference type="SMART" id="SM00132">
    <property type="entry name" value="LIM"/>
    <property type="match status" value="1"/>
</dbReference>
<feature type="compositionally biased region" description="Polar residues" evidence="5">
    <location>
        <begin position="86"/>
        <end position="101"/>
    </location>
</feature>
<evidence type="ECO:0000256" key="4">
    <source>
        <dbReference type="PROSITE-ProRule" id="PRU00125"/>
    </source>
</evidence>
<feature type="region of interest" description="Disordered" evidence="5">
    <location>
        <begin position="251"/>
        <end position="377"/>
    </location>
</feature>
<feature type="compositionally biased region" description="Basic and acidic residues" evidence="5">
    <location>
        <begin position="364"/>
        <end position="377"/>
    </location>
</feature>
<feature type="compositionally biased region" description="Basic and acidic residues" evidence="5">
    <location>
        <begin position="589"/>
        <end position="598"/>
    </location>
</feature>
<dbReference type="PROSITE" id="PS50023">
    <property type="entry name" value="LIM_DOMAIN_2"/>
    <property type="match status" value="1"/>
</dbReference>
<dbReference type="Gene3D" id="2.10.110.10">
    <property type="entry name" value="Cysteine Rich Protein"/>
    <property type="match status" value="1"/>
</dbReference>
<feature type="compositionally biased region" description="Basic and acidic residues" evidence="5">
    <location>
        <begin position="651"/>
        <end position="662"/>
    </location>
</feature>
<feature type="compositionally biased region" description="Polar residues" evidence="5">
    <location>
        <begin position="130"/>
        <end position="160"/>
    </location>
</feature>
<evidence type="ECO:0000313" key="7">
    <source>
        <dbReference type="EMBL" id="KAG8553243.1"/>
    </source>
</evidence>
<feature type="compositionally biased region" description="Basic and acidic residues" evidence="5">
    <location>
        <begin position="816"/>
        <end position="825"/>
    </location>
</feature>
<reference evidence="7" key="1">
    <citation type="thesis" date="2020" institute="ProQuest LLC" country="789 East Eisenhower Parkway, Ann Arbor, MI, USA">
        <title>Comparative Genomics and Chromosome Evolution.</title>
        <authorList>
            <person name="Mudd A.B."/>
        </authorList>
    </citation>
    <scope>NUCLEOTIDE SEQUENCE</scope>
    <source>
        <strain evidence="7">237g6f4</strain>
        <tissue evidence="7">Blood</tissue>
    </source>
</reference>
<dbReference type="InterPro" id="IPR052621">
    <property type="entry name" value="Cell_Prolif/Cornif_Regul"/>
</dbReference>
<feature type="region of interest" description="Disordered" evidence="5">
    <location>
        <begin position="455"/>
        <end position="483"/>
    </location>
</feature>
<feature type="compositionally biased region" description="Basic and acidic residues" evidence="5">
    <location>
        <begin position="782"/>
        <end position="795"/>
    </location>
</feature>
<sequence length="1051" mass="116508">MSAAESDRKNILRQMKVRTTYRTDKSWIQNAEDERDEIPSPISPQRKSLEGRNFLWSPTPDSKPDRNSGVFTANEVITSSSTSPPVQTSNKQFSYSSIETNRSPSTTSPPPSTTGSRTTPSYIIRGQPVNAVSQVKSPSSFNGFQKSYSTNVQPRTSNSLPRVPTVSGHKMSTEEYKKLAPYNVRNKSVDLSDDETPYTYQEQFIRTEQASSVLRNTSPKDRSYVLSAAKRNSGIGASETTSPFVATRVQIQDEATSPTKKSQTLPKTLSSYLYDDNKRSEDHWKETQPKQTTPPSRTTPSGTERSNSPKLTSYSTSNTVESNSSTIKPAAAKITVVTDERDSSEQPVSKPSSERDITTNTVTTRKERVETQKKGDALPESLASYLYDDVHRFEKNWKSGQPTQSTSQTVTTRVTDRPESPQLTSWSTNTESRTSAVKPEPGKITIIRGENEIPVSKPAPRTEVPTNTATTRTERVETQKKSDALPESLASYLYDDVHRFEKSWKSGQPTQSTSQTVSTRVTDRPESPKLTSWSTNTESRTSAVKPEPGKITILKDESETSDSNIPRLTSTLTEIRSSNVQGGPGKITVLREESRDPNQKSPQPSRRSTTRTTEISKDVPDSLKLTSSSLSTSVTETTEPRIQAGPGKVTVIRDDGDVDNHRVTSRTSEIITTTSRAKITIETINDSGSPIPAPRAETKPKESTAATTSDNPRDLISWSDLDNGANTRLSKEKSVTPTPVPRQSTRDSGKSVEEPPLILISPELNSNRTNQPSKPAVITTLDEGKVTETRYRVSESLDEPISDSSSNQSHSGSRVTETERPRTPDQRSSSPRPTPRPRETTTTTTVTESRYRVPELLEDTMLEASPPRSSSRTTVTTTRSTDPVYTEYTEEPNSRSTRTVSSSREKISTTTTTETRYDSSSFDASQYDPQSANNKGVLFLKEYVNSRESLKSPNVSGSIPDFSDDLERMSYSSSSSYLYSSAPKRSDEGPCTYCGKEIKDCPKIILEHLNIHCHEYCFKCGICNKPMGDLVDSLFIHRDVVHCESCYEKLF</sequence>
<feature type="compositionally biased region" description="Basic and acidic residues" evidence="5">
    <location>
        <begin position="472"/>
        <end position="483"/>
    </location>
</feature>
<feature type="region of interest" description="Disordered" evidence="5">
    <location>
        <begin position="503"/>
        <end position="663"/>
    </location>
</feature>
<dbReference type="Proteomes" id="UP000824782">
    <property type="component" value="Unassembled WGS sequence"/>
</dbReference>
<feature type="region of interest" description="Disordered" evidence="5">
    <location>
        <begin position="684"/>
        <end position="928"/>
    </location>
</feature>
<gene>
    <name evidence="7" type="ORF">GDO81_003333</name>
</gene>
<feature type="compositionally biased region" description="Polar residues" evidence="5">
    <location>
        <begin position="561"/>
        <end position="581"/>
    </location>
</feature>
<protein>
    <recommendedName>
        <fullName evidence="6">LIM zinc-binding domain-containing protein</fullName>
    </recommendedName>
</protein>
<feature type="compositionally biased region" description="Low complexity" evidence="5">
    <location>
        <begin position="865"/>
        <end position="881"/>
    </location>
</feature>
<evidence type="ECO:0000313" key="8">
    <source>
        <dbReference type="Proteomes" id="UP000824782"/>
    </source>
</evidence>
<name>A0AAV7A4S8_ENGPU</name>
<feature type="compositionally biased region" description="Basic and acidic residues" evidence="5">
    <location>
        <begin position="744"/>
        <end position="753"/>
    </location>
</feature>
<feature type="domain" description="LIM zinc-binding" evidence="6">
    <location>
        <begin position="989"/>
        <end position="1051"/>
    </location>
</feature>
<dbReference type="PANTHER" id="PTHR15468:SF2">
    <property type="entry name" value="ZINC FINGER PROTEIN 185"/>
    <property type="match status" value="1"/>
</dbReference>
<dbReference type="GO" id="GO:0046872">
    <property type="term" value="F:metal ion binding"/>
    <property type="evidence" value="ECO:0007669"/>
    <property type="project" value="UniProtKB-KW"/>
</dbReference>
<comment type="caution">
    <text evidence="7">The sequence shown here is derived from an EMBL/GenBank/DDBJ whole genome shotgun (WGS) entry which is preliminary data.</text>
</comment>
<dbReference type="AlphaFoldDB" id="A0AAV7A4S8"/>
<keyword evidence="8" id="KW-1185">Reference proteome</keyword>
<feature type="compositionally biased region" description="Basic and acidic residues" evidence="5">
    <location>
        <begin position="1"/>
        <end position="10"/>
    </location>
</feature>
<feature type="compositionally biased region" description="Basic and acidic residues" evidence="5">
    <location>
        <begin position="275"/>
        <end position="288"/>
    </location>
</feature>
<dbReference type="CDD" id="cd08368">
    <property type="entry name" value="LIM"/>
    <property type="match status" value="1"/>
</dbReference>
<evidence type="ECO:0000256" key="5">
    <source>
        <dbReference type="SAM" id="MobiDB-lite"/>
    </source>
</evidence>
<dbReference type="EMBL" id="WNYA01000010">
    <property type="protein sequence ID" value="KAG8553243.1"/>
    <property type="molecule type" value="Genomic_DNA"/>
</dbReference>
<accession>A0AAV7A4S8</accession>
<feature type="region of interest" description="Disordered" evidence="5">
    <location>
        <begin position="397"/>
        <end position="438"/>
    </location>
</feature>
<keyword evidence="3 4" id="KW-0440">LIM domain</keyword>
<keyword evidence="1 4" id="KW-0479">Metal-binding</keyword>
<evidence type="ECO:0000256" key="1">
    <source>
        <dbReference type="ARBA" id="ARBA00022723"/>
    </source>
</evidence>
<feature type="compositionally biased region" description="Polar residues" evidence="5">
    <location>
        <begin position="763"/>
        <end position="773"/>
    </location>
</feature>
<feature type="compositionally biased region" description="Low complexity" evidence="5">
    <location>
        <begin position="510"/>
        <end position="520"/>
    </location>
</feature>
<feature type="compositionally biased region" description="Low complexity" evidence="5">
    <location>
        <begin position="622"/>
        <end position="637"/>
    </location>
</feature>
<feature type="compositionally biased region" description="Polar residues" evidence="5">
    <location>
        <begin position="421"/>
        <end position="435"/>
    </location>
</feature>
<evidence type="ECO:0000256" key="2">
    <source>
        <dbReference type="ARBA" id="ARBA00022833"/>
    </source>
</evidence>
<organism evidence="7 8">
    <name type="scientific">Engystomops pustulosus</name>
    <name type="common">Tungara frog</name>
    <name type="synonym">Physalaemus pustulosus</name>
    <dbReference type="NCBI Taxonomy" id="76066"/>
    <lineage>
        <taxon>Eukaryota</taxon>
        <taxon>Metazoa</taxon>
        <taxon>Chordata</taxon>
        <taxon>Craniata</taxon>
        <taxon>Vertebrata</taxon>
        <taxon>Euteleostomi</taxon>
        <taxon>Amphibia</taxon>
        <taxon>Batrachia</taxon>
        <taxon>Anura</taxon>
        <taxon>Neobatrachia</taxon>
        <taxon>Hyloidea</taxon>
        <taxon>Leptodactylidae</taxon>
        <taxon>Leiuperinae</taxon>
        <taxon>Engystomops</taxon>
    </lineage>
</organism>
<evidence type="ECO:0000259" key="6">
    <source>
        <dbReference type="PROSITE" id="PS50023"/>
    </source>
</evidence>
<feature type="compositionally biased region" description="Low complexity" evidence="5">
    <location>
        <begin position="802"/>
        <end position="813"/>
    </location>
</feature>
<dbReference type="PROSITE" id="PS00478">
    <property type="entry name" value="LIM_DOMAIN_1"/>
    <property type="match status" value="1"/>
</dbReference>
<feature type="compositionally biased region" description="Polar residues" evidence="5">
    <location>
        <begin position="251"/>
        <end position="271"/>
    </location>
</feature>
<keyword evidence="2 4" id="KW-0862">Zinc</keyword>
<feature type="compositionally biased region" description="Low complexity" evidence="5">
    <location>
        <begin position="894"/>
        <end position="921"/>
    </location>
</feature>
<feature type="compositionally biased region" description="Low complexity" evidence="5">
    <location>
        <begin position="289"/>
        <end position="303"/>
    </location>
</feature>
<feature type="compositionally biased region" description="Polar residues" evidence="5">
    <location>
        <begin position="529"/>
        <end position="542"/>
    </location>
</feature>
<evidence type="ECO:0000256" key="3">
    <source>
        <dbReference type="ARBA" id="ARBA00023038"/>
    </source>
</evidence>
<proteinExistence type="predicted"/>
<feature type="region of interest" description="Disordered" evidence="5">
    <location>
        <begin position="1"/>
        <end position="172"/>
    </location>
</feature>